<name>A0A0A9CQN2_ARUDO</name>
<organism evidence="1">
    <name type="scientific">Arundo donax</name>
    <name type="common">Giant reed</name>
    <name type="synonym">Donax arundinaceus</name>
    <dbReference type="NCBI Taxonomy" id="35708"/>
    <lineage>
        <taxon>Eukaryota</taxon>
        <taxon>Viridiplantae</taxon>
        <taxon>Streptophyta</taxon>
        <taxon>Embryophyta</taxon>
        <taxon>Tracheophyta</taxon>
        <taxon>Spermatophyta</taxon>
        <taxon>Magnoliopsida</taxon>
        <taxon>Liliopsida</taxon>
        <taxon>Poales</taxon>
        <taxon>Poaceae</taxon>
        <taxon>PACMAD clade</taxon>
        <taxon>Arundinoideae</taxon>
        <taxon>Arundineae</taxon>
        <taxon>Arundo</taxon>
    </lineage>
</organism>
<reference evidence="1" key="1">
    <citation type="submission" date="2014-09" db="EMBL/GenBank/DDBJ databases">
        <authorList>
            <person name="Magalhaes I.L.F."/>
            <person name="Oliveira U."/>
            <person name="Santos F.R."/>
            <person name="Vidigal T.H.D.A."/>
            <person name="Brescovit A.D."/>
            <person name="Santos A.J."/>
        </authorList>
    </citation>
    <scope>NUCLEOTIDE SEQUENCE</scope>
    <source>
        <tissue evidence="1">Shoot tissue taken approximately 20 cm above the soil surface</tissue>
    </source>
</reference>
<proteinExistence type="predicted"/>
<reference evidence="1" key="2">
    <citation type="journal article" date="2015" name="Data Brief">
        <title>Shoot transcriptome of the giant reed, Arundo donax.</title>
        <authorList>
            <person name="Barrero R.A."/>
            <person name="Guerrero F.D."/>
            <person name="Moolhuijzen P."/>
            <person name="Goolsby J.A."/>
            <person name="Tidwell J."/>
            <person name="Bellgard S.E."/>
            <person name="Bellgard M.I."/>
        </authorList>
    </citation>
    <scope>NUCLEOTIDE SEQUENCE</scope>
    <source>
        <tissue evidence="1">Shoot tissue taken approximately 20 cm above the soil surface</tissue>
    </source>
</reference>
<accession>A0A0A9CQN2</accession>
<evidence type="ECO:0000313" key="1">
    <source>
        <dbReference type="EMBL" id="JAD73817.1"/>
    </source>
</evidence>
<dbReference type="AlphaFoldDB" id="A0A0A9CQN2"/>
<protein>
    <submittedName>
        <fullName evidence="1">Uncharacterized protein</fullName>
    </submittedName>
</protein>
<dbReference type="EMBL" id="GBRH01224078">
    <property type="protein sequence ID" value="JAD73817.1"/>
    <property type="molecule type" value="Transcribed_RNA"/>
</dbReference>
<sequence length="32" mass="3678">MTRSFGVIWKGTMDFTRNVPLMSSQCSSFVYT</sequence>